<evidence type="ECO:0000256" key="8">
    <source>
        <dbReference type="SAM" id="Phobius"/>
    </source>
</evidence>
<comment type="similarity">
    <text evidence="7">Belongs to the adenylyl cyclase class-4/guanylyl cyclase family.</text>
</comment>
<dbReference type="Gene3D" id="1.25.40.10">
    <property type="entry name" value="Tetratricopeptide repeat domain"/>
    <property type="match status" value="1"/>
</dbReference>
<dbReference type="PROSITE" id="PS00452">
    <property type="entry name" value="GUANYLATE_CYCLASE_1"/>
    <property type="match status" value="1"/>
</dbReference>
<dbReference type="EMBL" id="VORO01000015">
    <property type="protein sequence ID" value="TXD88328.1"/>
    <property type="molecule type" value="Genomic_DNA"/>
</dbReference>
<comment type="subcellular location">
    <subcellularLocation>
        <location evidence="1">Membrane</location>
    </subcellularLocation>
</comment>
<dbReference type="InterPro" id="IPR050401">
    <property type="entry name" value="Cyclic_nucleotide_synthase"/>
</dbReference>
<evidence type="ECO:0000256" key="1">
    <source>
        <dbReference type="ARBA" id="ARBA00004370"/>
    </source>
</evidence>
<dbReference type="InterPro" id="IPR011990">
    <property type="entry name" value="TPR-like_helical_dom_sf"/>
</dbReference>
<dbReference type="GO" id="GO:0016020">
    <property type="term" value="C:membrane"/>
    <property type="evidence" value="ECO:0007669"/>
    <property type="project" value="UniProtKB-SubCell"/>
</dbReference>
<dbReference type="InterPro" id="IPR029787">
    <property type="entry name" value="Nucleotide_cyclase"/>
</dbReference>
<dbReference type="SMART" id="SM00044">
    <property type="entry name" value="CYCc"/>
    <property type="match status" value="1"/>
</dbReference>
<dbReference type="SUPFAM" id="SSF48452">
    <property type="entry name" value="TPR-like"/>
    <property type="match status" value="2"/>
</dbReference>
<evidence type="ECO:0000259" key="9">
    <source>
        <dbReference type="PROSITE" id="PS50125"/>
    </source>
</evidence>
<dbReference type="PANTHER" id="PTHR11920:SF335">
    <property type="entry name" value="GUANYLATE CYCLASE"/>
    <property type="match status" value="1"/>
</dbReference>
<feature type="transmembrane region" description="Helical" evidence="8">
    <location>
        <begin position="368"/>
        <end position="387"/>
    </location>
</feature>
<proteinExistence type="inferred from homology"/>
<feature type="domain" description="Guanylate cyclase" evidence="9">
    <location>
        <begin position="438"/>
        <end position="568"/>
    </location>
</feature>
<keyword evidence="5 8" id="KW-0472">Membrane</keyword>
<keyword evidence="6 7" id="KW-0456">Lyase</keyword>
<name>A0A5C6ZFD7_9FLAO</name>
<comment type="caution">
    <text evidence="10">The sequence shown here is derived from an EMBL/GenBank/DDBJ whole genome shotgun (WGS) entry which is preliminary data.</text>
</comment>
<keyword evidence="2 8" id="KW-0812">Transmembrane</keyword>
<dbReference type="Pfam" id="PF13181">
    <property type="entry name" value="TPR_8"/>
    <property type="match status" value="2"/>
</dbReference>
<dbReference type="GO" id="GO:0009190">
    <property type="term" value="P:cyclic nucleotide biosynthetic process"/>
    <property type="evidence" value="ECO:0007669"/>
    <property type="project" value="InterPro"/>
</dbReference>
<evidence type="ECO:0000313" key="10">
    <source>
        <dbReference type="EMBL" id="TXD88328.1"/>
    </source>
</evidence>
<evidence type="ECO:0000256" key="2">
    <source>
        <dbReference type="ARBA" id="ARBA00022692"/>
    </source>
</evidence>
<dbReference type="Proteomes" id="UP000321578">
    <property type="component" value="Unassembled WGS sequence"/>
</dbReference>
<dbReference type="AlphaFoldDB" id="A0A5C6ZFD7"/>
<dbReference type="GO" id="GO:0035556">
    <property type="term" value="P:intracellular signal transduction"/>
    <property type="evidence" value="ECO:0007669"/>
    <property type="project" value="InterPro"/>
</dbReference>
<keyword evidence="3" id="KW-0547">Nucleotide-binding</keyword>
<dbReference type="InterPro" id="IPR019734">
    <property type="entry name" value="TPR_rpt"/>
</dbReference>
<keyword evidence="11" id="KW-1185">Reference proteome</keyword>
<sequence length="620" mass="70065">MDKRRHLIWLRLLIAVICVHSFNAQDKSKIDSLETSYLTQNLSIPEQMAILSELANKHPNPSQSLLYSDKLLVLAQSQNSTKNIINALQQKGNALTIKGNLSQALEIFMDGVQLAKEEKEIEMLGGFYISIAGVYSVMDNKSHTILYYKKAIEVLKDLDDKSNYAAAIENLGDEYNLNMAKPDLALVYFEESGKLWEQLGRKAGLAYNIGNKGLAYAQLKRSEEAESNITEAIRMLEELGDYYGISVYLTYMSDIYIEKGDYEAAISYANNSLALAKKYGLKDQIADAYLKLSELNEFKGRLRPSLDYYKNYITYRDSVKSISEAQAIAEIKRDRDLAQAEFTRERDLAVKDQELALSEEKVHNKQNVAIGIGVALFLIALLALGLYRRTMYISKTKKIIEIERNRSDKLLLNILPEQTAIELKNSGTVEAKKHELVSVLFSDFKGFTHFAEDMTPEMLVKSISYYFSEFDNIIEKNGLEKIKTIGDAYMCAGGLSFPDKEHAKKLTLAAQEMIDFVTTAKNDVSRDYANFEIRIGINSGPVVAGVVGSKKFAYDIWGDTVNVASRMESMSEVGRINISEMTYNLIKSDFECEYRGEFEIKNHGKLNLYFVNSVLTQVFD</sequence>
<reference evidence="10 11" key="1">
    <citation type="submission" date="2019-08" db="EMBL/GenBank/DDBJ databases">
        <title>Genomes of Subsaximicrobium wynnwilliamsii strains.</title>
        <authorList>
            <person name="Bowman J.P."/>
        </authorList>
    </citation>
    <scope>NUCLEOTIDE SEQUENCE [LARGE SCALE GENOMIC DNA]</scope>
    <source>
        <strain evidence="10 11">2-80-2</strain>
    </source>
</reference>
<evidence type="ECO:0000256" key="6">
    <source>
        <dbReference type="ARBA" id="ARBA00023239"/>
    </source>
</evidence>
<dbReference type="OrthoDB" id="9806704at2"/>
<dbReference type="GO" id="GO:0000166">
    <property type="term" value="F:nucleotide binding"/>
    <property type="evidence" value="ECO:0007669"/>
    <property type="project" value="UniProtKB-KW"/>
</dbReference>
<dbReference type="InterPro" id="IPR018297">
    <property type="entry name" value="A/G_cyclase_CS"/>
</dbReference>
<dbReference type="Pfam" id="PF00211">
    <property type="entry name" value="Guanylate_cyc"/>
    <property type="match status" value="1"/>
</dbReference>
<organism evidence="10 11">
    <name type="scientific">Subsaximicrobium wynnwilliamsii</name>
    <dbReference type="NCBI Taxonomy" id="291179"/>
    <lineage>
        <taxon>Bacteria</taxon>
        <taxon>Pseudomonadati</taxon>
        <taxon>Bacteroidota</taxon>
        <taxon>Flavobacteriia</taxon>
        <taxon>Flavobacteriales</taxon>
        <taxon>Flavobacteriaceae</taxon>
        <taxon>Subsaximicrobium</taxon>
    </lineage>
</organism>
<dbReference type="GO" id="GO:0004016">
    <property type="term" value="F:adenylate cyclase activity"/>
    <property type="evidence" value="ECO:0007669"/>
    <property type="project" value="UniProtKB-ARBA"/>
</dbReference>
<dbReference type="SUPFAM" id="SSF55073">
    <property type="entry name" value="Nucleotide cyclase"/>
    <property type="match status" value="1"/>
</dbReference>
<dbReference type="PANTHER" id="PTHR11920">
    <property type="entry name" value="GUANYLYL CYCLASE"/>
    <property type="match status" value="1"/>
</dbReference>
<evidence type="ECO:0000256" key="7">
    <source>
        <dbReference type="RuleBase" id="RU000405"/>
    </source>
</evidence>
<dbReference type="InterPro" id="IPR001054">
    <property type="entry name" value="A/G_cyclase"/>
</dbReference>
<evidence type="ECO:0000256" key="4">
    <source>
        <dbReference type="ARBA" id="ARBA00022989"/>
    </source>
</evidence>
<protein>
    <submittedName>
        <fullName evidence="10">Tetratricopeptide repeat protein</fullName>
    </submittedName>
</protein>
<dbReference type="Gene3D" id="3.30.70.1230">
    <property type="entry name" value="Nucleotide cyclase"/>
    <property type="match status" value="1"/>
</dbReference>
<dbReference type="CDD" id="cd07302">
    <property type="entry name" value="CHD"/>
    <property type="match status" value="1"/>
</dbReference>
<dbReference type="SMART" id="SM00028">
    <property type="entry name" value="TPR"/>
    <property type="match status" value="4"/>
</dbReference>
<evidence type="ECO:0000256" key="3">
    <source>
        <dbReference type="ARBA" id="ARBA00022741"/>
    </source>
</evidence>
<evidence type="ECO:0000313" key="11">
    <source>
        <dbReference type="Proteomes" id="UP000321578"/>
    </source>
</evidence>
<evidence type="ECO:0000256" key="5">
    <source>
        <dbReference type="ARBA" id="ARBA00023136"/>
    </source>
</evidence>
<dbReference type="RefSeq" id="WP_147087128.1">
    <property type="nucleotide sequence ID" value="NZ_VORM01000009.1"/>
</dbReference>
<accession>A0A5C6ZFD7</accession>
<dbReference type="PROSITE" id="PS50125">
    <property type="entry name" value="GUANYLATE_CYCLASE_2"/>
    <property type="match status" value="1"/>
</dbReference>
<gene>
    <name evidence="10" type="ORF">ESY86_13575</name>
</gene>
<keyword evidence="4 8" id="KW-1133">Transmembrane helix</keyword>